<proteinExistence type="predicted"/>
<comment type="caution">
    <text evidence="1">The sequence shown here is derived from an EMBL/GenBank/DDBJ whole genome shotgun (WGS) entry which is preliminary data.</text>
</comment>
<dbReference type="EMBL" id="CAJJDN010000123">
    <property type="protein sequence ID" value="CAD8119847.1"/>
    <property type="molecule type" value="Genomic_DNA"/>
</dbReference>
<sequence length="86" mass="10514">MFVNQEMILKEMIEQYNYKDVQNLECLYQHLILQNQNKLNQLKIVYLKQLTKNKFLIQLIFVNKLCKKCQIMLLIVVIKNQFQHKL</sequence>
<reference evidence="1" key="1">
    <citation type="submission" date="2021-01" db="EMBL/GenBank/DDBJ databases">
        <authorList>
            <consortium name="Genoscope - CEA"/>
            <person name="William W."/>
        </authorList>
    </citation>
    <scope>NUCLEOTIDE SEQUENCE</scope>
</reference>
<organism evidence="1 2">
    <name type="scientific">Paramecium sonneborni</name>
    <dbReference type="NCBI Taxonomy" id="65129"/>
    <lineage>
        <taxon>Eukaryota</taxon>
        <taxon>Sar</taxon>
        <taxon>Alveolata</taxon>
        <taxon>Ciliophora</taxon>
        <taxon>Intramacronucleata</taxon>
        <taxon>Oligohymenophorea</taxon>
        <taxon>Peniculida</taxon>
        <taxon>Parameciidae</taxon>
        <taxon>Paramecium</taxon>
    </lineage>
</organism>
<evidence type="ECO:0000313" key="1">
    <source>
        <dbReference type="EMBL" id="CAD8119847.1"/>
    </source>
</evidence>
<dbReference type="AlphaFoldDB" id="A0A8S1QY61"/>
<protein>
    <submittedName>
        <fullName evidence="1">Uncharacterized protein</fullName>
    </submittedName>
</protein>
<keyword evidence="2" id="KW-1185">Reference proteome</keyword>
<dbReference type="Proteomes" id="UP000692954">
    <property type="component" value="Unassembled WGS sequence"/>
</dbReference>
<evidence type="ECO:0000313" key="2">
    <source>
        <dbReference type="Proteomes" id="UP000692954"/>
    </source>
</evidence>
<name>A0A8S1QY61_9CILI</name>
<gene>
    <name evidence="1" type="ORF">PSON_ATCC_30995.1.T1230033</name>
</gene>
<accession>A0A8S1QY61</accession>